<protein>
    <recommendedName>
        <fullName evidence="1">Protein kinase domain-containing protein</fullName>
    </recommendedName>
</protein>
<dbReference type="Pfam" id="PF00069">
    <property type="entry name" value="Pkinase"/>
    <property type="match status" value="1"/>
</dbReference>
<comment type="caution">
    <text evidence="2">The sequence shown here is derived from an EMBL/GenBank/DDBJ whole genome shotgun (WGS) entry which is preliminary data.</text>
</comment>
<feature type="domain" description="Protein kinase" evidence="1">
    <location>
        <begin position="13"/>
        <end position="296"/>
    </location>
</feature>
<evidence type="ECO:0000313" key="3">
    <source>
        <dbReference type="Proteomes" id="UP000297948"/>
    </source>
</evidence>
<dbReference type="PANTHER" id="PTHR48011:SF4">
    <property type="entry name" value="MITOGEN-ACTIVATED PROTEIN KINASE KINASE KINASE 19"/>
    <property type="match status" value="1"/>
</dbReference>
<gene>
    <name evidence="2" type="ORF">E4099_20240</name>
</gene>
<dbReference type="OrthoDB" id="2988131at2"/>
<dbReference type="SMART" id="SM00220">
    <property type="entry name" value="S_TKc"/>
    <property type="match status" value="1"/>
</dbReference>
<dbReference type="InterPro" id="IPR000719">
    <property type="entry name" value="Prot_kinase_dom"/>
</dbReference>
<organism evidence="2 3">
    <name type="scientific">Streptomyces palmae</name>
    <dbReference type="NCBI Taxonomy" id="1701085"/>
    <lineage>
        <taxon>Bacteria</taxon>
        <taxon>Bacillati</taxon>
        <taxon>Actinomycetota</taxon>
        <taxon>Actinomycetes</taxon>
        <taxon>Kitasatosporales</taxon>
        <taxon>Streptomycetaceae</taxon>
        <taxon>Streptomyces</taxon>
    </lineage>
</organism>
<dbReference type="InterPro" id="IPR011009">
    <property type="entry name" value="Kinase-like_dom_sf"/>
</dbReference>
<evidence type="ECO:0000259" key="1">
    <source>
        <dbReference type="PROSITE" id="PS50011"/>
    </source>
</evidence>
<dbReference type="PROSITE" id="PS50011">
    <property type="entry name" value="PROTEIN_KINASE_DOM"/>
    <property type="match status" value="1"/>
</dbReference>
<dbReference type="Proteomes" id="UP000297948">
    <property type="component" value="Unassembled WGS sequence"/>
</dbReference>
<reference evidence="2 3" key="1">
    <citation type="submission" date="2019-03" db="EMBL/GenBank/DDBJ databases">
        <authorList>
            <person name="Gonzalez-Pimentel J.L."/>
        </authorList>
    </citation>
    <scope>NUCLEOTIDE SEQUENCE [LARGE SCALE GENOMIC DNA]</scope>
    <source>
        <strain evidence="2 3">JCM 31289</strain>
    </source>
</reference>
<proteinExistence type="predicted"/>
<dbReference type="EMBL" id="SRID01000204">
    <property type="protein sequence ID" value="TGB03006.1"/>
    <property type="molecule type" value="Genomic_DNA"/>
</dbReference>
<dbReference type="PANTHER" id="PTHR48011">
    <property type="entry name" value="CCR4-NOT TRANSCRIPTIONAL COMPLEX SUBUNIT CAF120-RELATED"/>
    <property type="match status" value="1"/>
</dbReference>
<dbReference type="GO" id="GO:0007165">
    <property type="term" value="P:signal transduction"/>
    <property type="evidence" value="ECO:0007669"/>
    <property type="project" value="TreeGrafter"/>
</dbReference>
<dbReference type="RefSeq" id="WP_135340506.1">
    <property type="nucleotide sequence ID" value="NZ_JBHLTX010000045.1"/>
</dbReference>
<dbReference type="GO" id="GO:0004672">
    <property type="term" value="F:protein kinase activity"/>
    <property type="evidence" value="ECO:0007669"/>
    <property type="project" value="InterPro"/>
</dbReference>
<accession>A0A4Z0GZP0</accession>
<dbReference type="AlphaFoldDB" id="A0A4Z0GZP0"/>
<dbReference type="Gene3D" id="1.10.510.10">
    <property type="entry name" value="Transferase(Phosphotransferase) domain 1"/>
    <property type="match status" value="1"/>
</dbReference>
<keyword evidence="3" id="KW-1185">Reference proteome</keyword>
<evidence type="ECO:0000313" key="2">
    <source>
        <dbReference type="EMBL" id="TGB03006.1"/>
    </source>
</evidence>
<dbReference type="InterPro" id="IPR052751">
    <property type="entry name" value="Plant_MAPKKK"/>
</dbReference>
<dbReference type="GO" id="GO:0005524">
    <property type="term" value="F:ATP binding"/>
    <property type="evidence" value="ECO:0007669"/>
    <property type="project" value="InterPro"/>
</dbReference>
<dbReference type="SUPFAM" id="SSF56112">
    <property type="entry name" value="Protein kinase-like (PK-like)"/>
    <property type="match status" value="2"/>
</dbReference>
<sequence>MVQAVPAPGQALDLLADRLGEPLTTRLLSDRRGTRAWKVCGPRGAVALKANNPDQDTAGSKAAEMAQEDDHLIRLTAAGALGPGYRVDAGVWQDGRWLAVRWIDGALLWRALALARGPEGDRRSVRPWLRGIARTWAEHLARMHGEGWAHADVQPTNTLITGDGRAEVIDYALACGPDPAPEGRLPYRGALTHTTAPEIADAILSTPGDTHIQAQPAADVWSLGASLFWAWTGCHPVPYADSADRREKLIVIAKGTTRNLCDLRPWLFPEFEKAITACLAPDPADRPTAEELTEAW</sequence>
<name>A0A4Z0GZP0_9ACTN</name>